<dbReference type="InterPro" id="IPR002491">
    <property type="entry name" value="ABC_transptr_periplasmic_BD"/>
</dbReference>
<dbReference type="PRINTS" id="PR00032">
    <property type="entry name" value="HTHARAC"/>
</dbReference>
<dbReference type="AlphaFoldDB" id="A0A917D2R1"/>
<dbReference type="GO" id="GO:0003700">
    <property type="term" value="F:DNA-binding transcription factor activity"/>
    <property type="evidence" value="ECO:0007669"/>
    <property type="project" value="InterPro"/>
</dbReference>
<dbReference type="Gene3D" id="3.40.50.1980">
    <property type="entry name" value="Nitrogenase molybdenum iron protein domain"/>
    <property type="match status" value="2"/>
</dbReference>
<name>A0A917D2R1_9BACI</name>
<dbReference type="RefSeq" id="WP_188613017.1">
    <property type="nucleotide sequence ID" value="NZ_BMJT01000001.1"/>
</dbReference>
<dbReference type="PROSITE" id="PS01124">
    <property type="entry name" value="HTH_ARAC_FAMILY_2"/>
    <property type="match status" value="1"/>
</dbReference>
<sequence length="534" mass="61994">MKVATKSLLEHHYMTKITYFHLNAFETLRYGEGAFNCLLIITKGALHYHSISPILLNKGDTLILQGVQNITIKNESPATEGYIIEFQSVALASKVHQNIHQKLIRLKPFTTYVTHIEKLYKQSNSVTSHEQTAQQIAFQKIWQHVIQACINEDIGDSITKVNDSIRWLQQYFMTKITVSQLALQANVSTRQYLRIFKNLTNHTPIAYLNQYRIYRAQERLLQSNATVQEIALQVGFENVNYFNALFKQKVGCTPKAYIRLKQKNPRILTLHYAGELLAIGITPIADIEVTWLQLTPRPKNACTVGYSCCDIDAVKQLQPDIVILSDAIETKIKTALENFVPVIVIPWDIDPMERLLRIAKILGKTVEVQQYITHYQQQSALLQQQYHNYYSTKPRIIILRLDEQQVWIHASRFFPLFYQILPFQPTVLMQETTEKFQQMRRIAIPYHDIASIEADRIYIVRGTEEKFHTWLQQLQKLPAWRMLSAVKNQHVYLVPQAGIANHLYNLQQQLTHIPLFLECDNAHKNIVYRLPKST</sequence>
<evidence type="ECO:0000259" key="5">
    <source>
        <dbReference type="PROSITE" id="PS50983"/>
    </source>
</evidence>
<reference evidence="6" key="1">
    <citation type="journal article" date="2014" name="Int. J. Syst. Evol. Microbiol.">
        <title>Complete genome sequence of Corynebacterium casei LMG S-19264T (=DSM 44701T), isolated from a smear-ripened cheese.</title>
        <authorList>
            <consortium name="US DOE Joint Genome Institute (JGI-PGF)"/>
            <person name="Walter F."/>
            <person name="Albersmeier A."/>
            <person name="Kalinowski J."/>
            <person name="Ruckert C."/>
        </authorList>
    </citation>
    <scope>NUCLEOTIDE SEQUENCE</scope>
    <source>
        <strain evidence="6">CGMCC 1.15760</strain>
    </source>
</reference>
<dbReference type="InterPro" id="IPR018060">
    <property type="entry name" value="HTH_AraC"/>
</dbReference>
<evidence type="ECO:0000256" key="1">
    <source>
        <dbReference type="ARBA" id="ARBA00023015"/>
    </source>
</evidence>
<dbReference type="Proteomes" id="UP000616608">
    <property type="component" value="Unassembled WGS sequence"/>
</dbReference>
<dbReference type="PROSITE" id="PS00041">
    <property type="entry name" value="HTH_ARAC_FAMILY_1"/>
    <property type="match status" value="1"/>
</dbReference>
<dbReference type="EMBL" id="BMJT01000001">
    <property type="protein sequence ID" value="GGG10140.1"/>
    <property type="molecule type" value="Genomic_DNA"/>
</dbReference>
<evidence type="ECO:0000259" key="4">
    <source>
        <dbReference type="PROSITE" id="PS01124"/>
    </source>
</evidence>
<evidence type="ECO:0000256" key="2">
    <source>
        <dbReference type="ARBA" id="ARBA00023125"/>
    </source>
</evidence>
<accession>A0A917D2R1</accession>
<dbReference type="InterPro" id="IPR018062">
    <property type="entry name" value="HTH_AraC-typ_CS"/>
</dbReference>
<evidence type="ECO:0000313" key="6">
    <source>
        <dbReference type="EMBL" id="GGG10140.1"/>
    </source>
</evidence>
<evidence type="ECO:0000313" key="7">
    <source>
        <dbReference type="Proteomes" id="UP000616608"/>
    </source>
</evidence>
<dbReference type="PROSITE" id="PS50983">
    <property type="entry name" value="FE_B12_PBP"/>
    <property type="match status" value="1"/>
</dbReference>
<dbReference type="SUPFAM" id="SSF46689">
    <property type="entry name" value="Homeodomain-like"/>
    <property type="match status" value="2"/>
</dbReference>
<keyword evidence="3" id="KW-0804">Transcription</keyword>
<dbReference type="InterPro" id="IPR020449">
    <property type="entry name" value="Tscrpt_reg_AraC-type_HTH"/>
</dbReference>
<dbReference type="Gene3D" id="1.10.10.60">
    <property type="entry name" value="Homeodomain-like"/>
    <property type="match status" value="2"/>
</dbReference>
<organism evidence="6 7">
    <name type="scientific">Lysinibacillus alkalisoli</name>
    <dbReference type="NCBI Taxonomy" id="1911548"/>
    <lineage>
        <taxon>Bacteria</taxon>
        <taxon>Bacillati</taxon>
        <taxon>Bacillota</taxon>
        <taxon>Bacilli</taxon>
        <taxon>Bacillales</taxon>
        <taxon>Bacillaceae</taxon>
        <taxon>Lysinibacillus</taxon>
    </lineage>
</organism>
<dbReference type="Pfam" id="PF01497">
    <property type="entry name" value="Peripla_BP_2"/>
    <property type="match status" value="1"/>
</dbReference>
<keyword evidence="1" id="KW-0805">Transcription regulation</keyword>
<protein>
    <recommendedName>
        <fullName evidence="8">Helix-turn-helix domain-containing protein</fullName>
    </recommendedName>
</protein>
<evidence type="ECO:0000256" key="3">
    <source>
        <dbReference type="ARBA" id="ARBA00023163"/>
    </source>
</evidence>
<dbReference type="PANTHER" id="PTHR43280">
    <property type="entry name" value="ARAC-FAMILY TRANSCRIPTIONAL REGULATOR"/>
    <property type="match status" value="1"/>
</dbReference>
<feature type="domain" description="HTH araC/xylS-type" evidence="4">
    <location>
        <begin position="162"/>
        <end position="260"/>
    </location>
</feature>
<gene>
    <name evidence="6" type="ORF">GCM10007425_00610</name>
</gene>
<dbReference type="InterPro" id="IPR009057">
    <property type="entry name" value="Homeodomain-like_sf"/>
</dbReference>
<dbReference type="PANTHER" id="PTHR43280:SF28">
    <property type="entry name" value="HTH-TYPE TRANSCRIPTIONAL ACTIVATOR RHAS"/>
    <property type="match status" value="1"/>
</dbReference>
<reference evidence="6" key="2">
    <citation type="submission" date="2020-09" db="EMBL/GenBank/DDBJ databases">
        <authorList>
            <person name="Sun Q."/>
            <person name="Zhou Y."/>
        </authorList>
    </citation>
    <scope>NUCLEOTIDE SEQUENCE</scope>
    <source>
        <strain evidence="6">CGMCC 1.15760</strain>
    </source>
</reference>
<dbReference type="Pfam" id="PF12833">
    <property type="entry name" value="HTH_18"/>
    <property type="match status" value="1"/>
</dbReference>
<feature type="domain" description="Fe/B12 periplasmic-binding" evidence="5">
    <location>
        <begin position="266"/>
        <end position="521"/>
    </location>
</feature>
<proteinExistence type="predicted"/>
<keyword evidence="7" id="KW-1185">Reference proteome</keyword>
<evidence type="ECO:0008006" key="8">
    <source>
        <dbReference type="Google" id="ProtNLM"/>
    </source>
</evidence>
<dbReference type="GO" id="GO:0043565">
    <property type="term" value="F:sequence-specific DNA binding"/>
    <property type="evidence" value="ECO:0007669"/>
    <property type="project" value="InterPro"/>
</dbReference>
<dbReference type="SMART" id="SM00342">
    <property type="entry name" value="HTH_ARAC"/>
    <property type="match status" value="1"/>
</dbReference>
<comment type="caution">
    <text evidence="6">The sequence shown here is derived from an EMBL/GenBank/DDBJ whole genome shotgun (WGS) entry which is preliminary data.</text>
</comment>
<keyword evidence="2" id="KW-0238">DNA-binding</keyword>
<dbReference type="SUPFAM" id="SSF53807">
    <property type="entry name" value="Helical backbone' metal receptor"/>
    <property type="match status" value="1"/>
</dbReference>